<proteinExistence type="predicted"/>
<organism evidence="1 2">
    <name type="scientific">Orbilia brochopaga</name>
    <dbReference type="NCBI Taxonomy" id="3140254"/>
    <lineage>
        <taxon>Eukaryota</taxon>
        <taxon>Fungi</taxon>
        <taxon>Dikarya</taxon>
        <taxon>Ascomycota</taxon>
        <taxon>Pezizomycotina</taxon>
        <taxon>Orbiliomycetes</taxon>
        <taxon>Orbiliales</taxon>
        <taxon>Orbiliaceae</taxon>
        <taxon>Orbilia</taxon>
    </lineage>
</organism>
<gene>
    <name evidence="1" type="ORF">TWF696_009115</name>
</gene>
<dbReference type="Proteomes" id="UP001375240">
    <property type="component" value="Unassembled WGS sequence"/>
</dbReference>
<evidence type="ECO:0000313" key="2">
    <source>
        <dbReference type="Proteomes" id="UP001375240"/>
    </source>
</evidence>
<sequence>MAALPGSQSAISLPPCDFINCEFLKTQIIDNARMLFGVNSAKELYVVVIIDYGGENGSGQFSNGDWRWQGRILDERGLSWLNGEVTRSATFALQRLLSLTSVRLGQKLPAEKQGA</sequence>
<protein>
    <recommendedName>
        <fullName evidence="3">MHC class I antigen</fullName>
    </recommendedName>
</protein>
<dbReference type="EMBL" id="JAVHNQ010000008">
    <property type="protein sequence ID" value="KAK6340796.1"/>
    <property type="molecule type" value="Genomic_DNA"/>
</dbReference>
<comment type="caution">
    <text evidence="1">The sequence shown here is derived from an EMBL/GenBank/DDBJ whole genome shotgun (WGS) entry which is preliminary data.</text>
</comment>
<reference evidence="1 2" key="1">
    <citation type="submission" date="2019-10" db="EMBL/GenBank/DDBJ databases">
        <authorList>
            <person name="Palmer J.M."/>
        </authorList>
    </citation>
    <scope>NUCLEOTIDE SEQUENCE [LARGE SCALE GENOMIC DNA]</scope>
    <source>
        <strain evidence="1 2">TWF696</strain>
    </source>
</reference>
<accession>A0AAV9UIB0</accession>
<dbReference type="AlphaFoldDB" id="A0AAV9UIB0"/>
<evidence type="ECO:0000313" key="1">
    <source>
        <dbReference type="EMBL" id="KAK6340796.1"/>
    </source>
</evidence>
<evidence type="ECO:0008006" key="3">
    <source>
        <dbReference type="Google" id="ProtNLM"/>
    </source>
</evidence>
<name>A0AAV9UIB0_9PEZI</name>
<keyword evidence="2" id="KW-1185">Reference proteome</keyword>